<name>A0ABP4Y062_9ACTN</name>
<organism evidence="1 2">
    <name type="scientific">Luedemannella flava</name>
    <dbReference type="NCBI Taxonomy" id="349316"/>
    <lineage>
        <taxon>Bacteria</taxon>
        <taxon>Bacillati</taxon>
        <taxon>Actinomycetota</taxon>
        <taxon>Actinomycetes</taxon>
        <taxon>Micromonosporales</taxon>
        <taxon>Micromonosporaceae</taxon>
        <taxon>Luedemannella</taxon>
    </lineage>
</organism>
<protein>
    <submittedName>
        <fullName evidence="1">Uncharacterized protein</fullName>
    </submittedName>
</protein>
<evidence type="ECO:0000313" key="1">
    <source>
        <dbReference type="EMBL" id="GAA1794910.1"/>
    </source>
</evidence>
<proteinExistence type="predicted"/>
<gene>
    <name evidence="1" type="ORF">GCM10009682_15810</name>
</gene>
<reference evidence="2" key="1">
    <citation type="journal article" date="2019" name="Int. J. Syst. Evol. Microbiol.">
        <title>The Global Catalogue of Microorganisms (GCM) 10K type strain sequencing project: providing services to taxonomists for standard genome sequencing and annotation.</title>
        <authorList>
            <consortium name="The Broad Institute Genomics Platform"/>
            <consortium name="The Broad Institute Genome Sequencing Center for Infectious Disease"/>
            <person name="Wu L."/>
            <person name="Ma J."/>
        </authorList>
    </citation>
    <scope>NUCLEOTIDE SEQUENCE [LARGE SCALE GENOMIC DNA]</scope>
    <source>
        <strain evidence="2">JCM 13250</strain>
    </source>
</reference>
<evidence type="ECO:0000313" key="2">
    <source>
        <dbReference type="Proteomes" id="UP001500218"/>
    </source>
</evidence>
<keyword evidence="2" id="KW-1185">Reference proteome</keyword>
<comment type="caution">
    <text evidence="1">The sequence shown here is derived from an EMBL/GenBank/DDBJ whole genome shotgun (WGS) entry which is preliminary data.</text>
</comment>
<sequence>MTVAATRRARLITLFPLDTACVTAPPIDAASEVEIFGFAPRAGDSEGAETPWRPRVTDARRSDFSSRLGVADTLRLRQGSAQIA</sequence>
<accession>A0ABP4Y062</accession>
<dbReference type="EMBL" id="BAAALT010000038">
    <property type="protein sequence ID" value="GAA1794910.1"/>
    <property type="molecule type" value="Genomic_DNA"/>
</dbReference>
<dbReference type="Proteomes" id="UP001500218">
    <property type="component" value="Unassembled WGS sequence"/>
</dbReference>